<protein>
    <submittedName>
        <fullName evidence="2">Uncharacterized protein</fullName>
    </submittedName>
</protein>
<organism evidence="2 3">
    <name type="scientific">Paramecium tetraurelia</name>
    <dbReference type="NCBI Taxonomy" id="5888"/>
    <lineage>
        <taxon>Eukaryota</taxon>
        <taxon>Sar</taxon>
        <taxon>Alveolata</taxon>
        <taxon>Ciliophora</taxon>
        <taxon>Intramacronucleata</taxon>
        <taxon>Oligohymenophorea</taxon>
        <taxon>Peniculida</taxon>
        <taxon>Parameciidae</taxon>
        <taxon>Paramecium</taxon>
    </lineage>
</organism>
<feature type="region of interest" description="Disordered" evidence="1">
    <location>
        <begin position="372"/>
        <end position="393"/>
    </location>
</feature>
<dbReference type="AlphaFoldDB" id="A0DCG0"/>
<proteinExistence type="predicted"/>
<reference evidence="2 3" key="1">
    <citation type="journal article" date="2006" name="Nature">
        <title>Global trends of whole-genome duplications revealed by the ciliate Paramecium tetraurelia.</title>
        <authorList>
            <consortium name="Genoscope"/>
            <person name="Aury J.-M."/>
            <person name="Jaillon O."/>
            <person name="Duret L."/>
            <person name="Noel B."/>
            <person name="Jubin C."/>
            <person name="Porcel B.M."/>
            <person name="Segurens B."/>
            <person name="Daubin V."/>
            <person name="Anthouard V."/>
            <person name="Aiach N."/>
            <person name="Arnaiz O."/>
            <person name="Billaut A."/>
            <person name="Beisson J."/>
            <person name="Blanc I."/>
            <person name="Bouhouche K."/>
            <person name="Camara F."/>
            <person name="Duharcourt S."/>
            <person name="Guigo R."/>
            <person name="Gogendeau D."/>
            <person name="Katinka M."/>
            <person name="Keller A.-M."/>
            <person name="Kissmehl R."/>
            <person name="Klotz C."/>
            <person name="Koll F."/>
            <person name="Le Moue A."/>
            <person name="Lepere C."/>
            <person name="Malinsky S."/>
            <person name="Nowacki M."/>
            <person name="Nowak J.K."/>
            <person name="Plattner H."/>
            <person name="Poulain J."/>
            <person name="Ruiz F."/>
            <person name="Serrano V."/>
            <person name="Zagulski M."/>
            <person name="Dessen P."/>
            <person name="Betermier M."/>
            <person name="Weissenbach J."/>
            <person name="Scarpelli C."/>
            <person name="Schachter V."/>
            <person name="Sperling L."/>
            <person name="Meyer E."/>
            <person name="Cohen J."/>
            <person name="Wincker P."/>
        </authorList>
    </citation>
    <scope>NUCLEOTIDE SEQUENCE [LARGE SCALE GENOMIC DNA]</scope>
    <source>
        <strain evidence="2 3">Stock d4-2</strain>
    </source>
</reference>
<dbReference type="GeneID" id="5033909"/>
<sequence length="393" mass="46560">MQQKVVQQKSEIKFEKKNGQKESLILPSKYVDFQSQMLTKYQYPETTIYTYSDDNDDEITIDSSISYHQMKQRLQQKSSYQILKVKEEQEKIVVYKKYIDGKEDQNLKHKGDKVKEIEEQLSIYFLDKNGEVIKSNLLLASSYDQFQKKMENQHGFAKTTKYVFAADGNEEIIIDSSSSYDQMLKNFRQGARTRTLKVKNDEKLFEKQSLQISRDVPQDYMPDLDYNEIFAVQHSKILCVCKYQEKDPSQCKLCNGTALVDYYKQQWQADLSKEFEKLVKKNFQKIQKYVKDNYQEDIQTFVNWMEFQIKLIKFQDQESFYFKCIRCGKFYAKAKIVHVKSFQMPKKPICDKCFQSNRIEGYLTSQGKCAKNNQQEEDQLPNKPPNLSQSINR</sequence>
<name>A0DCG0_PARTE</name>
<dbReference type="OrthoDB" id="304241at2759"/>
<gene>
    <name evidence="2" type="ORF">GSPATT00015605001</name>
</gene>
<dbReference type="RefSeq" id="XP_001448124.1">
    <property type="nucleotide sequence ID" value="XM_001448087.1"/>
</dbReference>
<evidence type="ECO:0000313" key="2">
    <source>
        <dbReference type="EMBL" id="CAK80727.1"/>
    </source>
</evidence>
<dbReference type="InParanoid" id="A0DCG0"/>
<dbReference type="HOGENOM" id="CLU_702956_0_0_1"/>
<dbReference type="OMA" id="KMENQHG"/>
<accession>A0DCG0</accession>
<dbReference type="EMBL" id="CT868374">
    <property type="protein sequence ID" value="CAK80727.1"/>
    <property type="molecule type" value="Genomic_DNA"/>
</dbReference>
<dbReference type="KEGG" id="ptm:GSPATT00015605001"/>
<evidence type="ECO:0000256" key="1">
    <source>
        <dbReference type="SAM" id="MobiDB-lite"/>
    </source>
</evidence>
<dbReference type="Proteomes" id="UP000000600">
    <property type="component" value="Unassembled WGS sequence"/>
</dbReference>
<keyword evidence="3" id="KW-1185">Reference proteome</keyword>
<evidence type="ECO:0000313" key="3">
    <source>
        <dbReference type="Proteomes" id="UP000000600"/>
    </source>
</evidence>